<comment type="caution">
    <text evidence="1">The sequence shown here is derived from an EMBL/GenBank/DDBJ whole genome shotgun (WGS) entry which is preliminary data.</text>
</comment>
<keyword evidence="2" id="KW-1185">Reference proteome</keyword>
<dbReference type="PANTHER" id="PTHR33395">
    <property type="entry name" value="TRANSCRIPTASE, PUTATIVE-RELATED-RELATED"/>
    <property type="match status" value="1"/>
</dbReference>
<reference evidence="1 2" key="1">
    <citation type="submission" date="2022-05" db="EMBL/GenBank/DDBJ databases">
        <authorList>
            <consortium name="Genoscope - CEA"/>
            <person name="William W."/>
        </authorList>
    </citation>
    <scope>NUCLEOTIDE SEQUENCE [LARGE SCALE GENOMIC DNA]</scope>
</reference>
<organism evidence="1 2">
    <name type="scientific">Porites lobata</name>
    <dbReference type="NCBI Taxonomy" id="104759"/>
    <lineage>
        <taxon>Eukaryota</taxon>
        <taxon>Metazoa</taxon>
        <taxon>Cnidaria</taxon>
        <taxon>Anthozoa</taxon>
        <taxon>Hexacorallia</taxon>
        <taxon>Scleractinia</taxon>
        <taxon>Fungiina</taxon>
        <taxon>Poritidae</taxon>
        <taxon>Porites</taxon>
    </lineage>
</organism>
<gene>
    <name evidence="1" type="ORF">PLOB_00041004</name>
</gene>
<dbReference type="EMBL" id="CALNXK010000631">
    <property type="protein sequence ID" value="CAH3188524.1"/>
    <property type="molecule type" value="Genomic_DNA"/>
</dbReference>
<proteinExistence type="predicted"/>
<accession>A0ABN8SFC3</accession>
<name>A0ABN8SFC3_9CNID</name>
<evidence type="ECO:0000313" key="1">
    <source>
        <dbReference type="EMBL" id="CAH3188524.1"/>
    </source>
</evidence>
<sequence length="162" mass="18451">MNLPGIEWPSTSIKPNWPSPAQHNLFIDVLANHGMSQIVDQRTRGENTLDFIAVNYLTLANRTEILPGISDHDALFAEIDITPKRHGQAKRKIPLYKKADWEGIVSQIITTNQYIRERADSESTNSLWNKFKSDLHTAIEKHVNAVPHVISPHGFLLRYVTF</sequence>
<dbReference type="PANTHER" id="PTHR33395:SF22">
    <property type="entry name" value="REVERSE TRANSCRIPTASE DOMAIN-CONTAINING PROTEIN"/>
    <property type="match status" value="1"/>
</dbReference>
<evidence type="ECO:0000313" key="2">
    <source>
        <dbReference type="Proteomes" id="UP001159405"/>
    </source>
</evidence>
<protein>
    <recommendedName>
        <fullName evidence="3">Endonuclease/exonuclease/phosphatase domain-containing protein</fullName>
    </recommendedName>
</protein>
<dbReference type="Proteomes" id="UP001159405">
    <property type="component" value="Unassembled WGS sequence"/>
</dbReference>
<evidence type="ECO:0008006" key="3">
    <source>
        <dbReference type="Google" id="ProtNLM"/>
    </source>
</evidence>